<evidence type="ECO:0000313" key="2">
    <source>
        <dbReference type="EMBL" id="TCP61248.1"/>
    </source>
</evidence>
<reference evidence="2 3" key="1">
    <citation type="submission" date="2019-03" db="EMBL/GenBank/DDBJ databases">
        <title>Genomic Encyclopedia of Type Strains, Phase IV (KMG-IV): sequencing the most valuable type-strain genomes for metagenomic binning, comparative biology and taxonomic classification.</title>
        <authorList>
            <person name="Goeker M."/>
        </authorList>
    </citation>
    <scope>NUCLEOTIDE SEQUENCE [LARGE SCALE GENOMIC DNA]</scope>
    <source>
        <strain evidence="2 3">DSM 11170</strain>
    </source>
</reference>
<name>A0A4R2RFJ1_9FIRM</name>
<feature type="domain" description="KilA-N DNA-binding" evidence="1">
    <location>
        <begin position="5"/>
        <end position="60"/>
    </location>
</feature>
<sequence length="85" mass="9855">MQQLQVIEKNGQRVLTTVQLAEAYGAELNRIRANFRRSKERYSEGKHYYALSGEEKRQFIRVCLKTPASQGSIHKTQYSMVFCAI</sequence>
<dbReference type="InterPro" id="IPR018873">
    <property type="entry name" value="KilA-N_DNA-bd_domain"/>
</dbReference>
<keyword evidence="3" id="KW-1185">Reference proteome</keyword>
<accession>A0A4R2RFJ1</accession>
<gene>
    <name evidence="2" type="ORF">EDD73_1291</name>
</gene>
<comment type="caution">
    <text evidence="2">The sequence shown here is derived from an EMBL/GenBank/DDBJ whole genome shotgun (WGS) entry which is preliminary data.</text>
</comment>
<protein>
    <submittedName>
        <fullName evidence="2">ORF6N domain-containing protein</fullName>
    </submittedName>
</protein>
<proteinExistence type="predicted"/>
<dbReference type="RefSeq" id="WP_131920474.1">
    <property type="nucleotide sequence ID" value="NZ_JAOQNU010000030.1"/>
</dbReference>
<dbReference type="Proteomes" id="UP000294813">
    <property type="component" value="Unassembled WGS sequence"/>
</dbReference>
<dbReference type="AlphaFoldDB" id="A0A4R2RFJ1"/>
<organism evidence="2 3">
    <name type="scientific">Heliophilum fasciatum</name>
    <dbReference type="NCBI Taxonomy" id="35700"/>
    <lineage>
        <taxon>Bacteria</taxon>
        <taxon>Bacillati</taxon>
        <taxon>Bacillota</taxon>
        <taxon>Clostridia</taxon>
        <taxon>Eubacteriales</taxon>
        <taxon>Heliobacteriaceae</taxon>
        <taxon>Heliophilum</taxon>
    </lineage>
</organism>
<evidence type="ECO:0000259" key="1">
    <source>
        <dbReference type="Pfam" id="PF10543"/>
    </source>
</evidence>
<dbReference type="Pfam" id="PF10543">
    <property type="entry name" value="ORF6N"/>
    <property type="match status" value="1"/>
</dbReference>
<dbReference type="OrthoDB" id="9812611at2"/>
<evidence type="ECO:0000313" key="3">
    <source>
        <dbReference type="Proteomes" id="UP000294813"/>
    </source>
</evidence>
<dbReference type="EMBL" id="SLXT01000029">
    <property type="protein sequence ID" value="TCP61248.1"/>
    <property type="molecule type" value="Genomic_DNA"/>
</dbReference>